<comment type="caution">
    <text evidence="9">The sequence shown here is derived from an EMBL/GenBank/DDBJ whole genome shotgun (WGS) entry which is preliminary data.</text>
</comment>
<feature type="domain" description="Peptidase M3A/M3B catalytic" evidence="8">
    <location>
        <begin position="173"/>
        <end position="559"/>
    </location>
</feature>
<evidence type="ECO:0000259" key="8">
    <source>
        <dbReference type="Pfam" id="PF01432"/>
    </source>
</evidence>
<dbReference type="GO" id="GO:0006518">
    <property type="term" value="P:peptide metabolic process"/>
    <property type="evidence" value="ECO:0007669"/>
    <property type="project" value="TreeGrafter"/>
</dbReference>
<comment type="similarity">
    <text evidence="6">Belongs to the peptidase M3 family.</text>
</comment>
<dbReference type="Pfam" id="PF01432">
    <property type="entry name" value="Peptidase_M3"/>
    <property type="match status" value="1"/>
</dbReference>
<sequence>MKKLTLNKKKRHFVPQGLQIIWEELHPLFLDLLNRPINSLKELEEWMLNRSELEAILEEDAAWRYIRMTCNTTDEKLLLDFQYFATEIEPKIAPINNQLNKKLVDSPFVKELDSKKYSIYLRSVQKSLDLFREENIRLQTEIQLEQQKYQSITGSMSVLLNEKEYTLEQAAVFLKSIDRSIRETTWNAITTRRLEDKADLNKLFNKLRSLRHQVANNAGFTNFRDYMFEAMGRFDYSPEDCYQFHDAIEKTVVPVLAIEAKRRKEKLGLKNLEPWDMDVDPSGQTPLKPFNDGEDLIQKTQQCFYKLDSYIGERIKIMKANNLFDLESRKGKAPGGYNYPLSESGAPFIFMNSANTFRDLTTMVHEGGHALHTFISADLELNDFKHLPSEVAELASMSMELISMSHWNVFFNNEEDLKRAKRDQLIDVLKTLPWVATIDQFQHWIYTHPNHTDLEREQEWEKIFIRFGHSFADWDKHPAALKNLWQKQLHIFEVPFYYIEYGMAQLGAIAIWKNYIENPEKGLNNYLSALKLGYTKTIPEIYETAGITFKFNKEYVKELVDFVKLELDKLS</sequence>
<name>A0A4R1LWJ8_9SPHI</name>
<dbReference type="PANTHER" id="PTHR11804:SF48">
    <property type="entry name" value="PUTATIVE-RELATED"/>
    <property type="match status" value="1"/>
</dbReference>
<dbReference type="PANTHER" id="PTHR11804">
    <property type="entry name" value="PROTEASE M3 THIMET OLIGOPEPTIDASE-RELATED"/>
    <property type="match status" value="1"/>
</dbReference>
<evidence type="ECO:0000256" key="1">
    <source>
        <dbReference type="ARBA" id="ARBA00022670"/>
    </source>
</evidence>
<evidence type="ECO:0000256" key="2">
    <source>
        <dbReference type="ARBA" id="ARBA00022723"/>
    </source>
</evidence>
<accession>A0A4R1LWJ8</accession>
<evidence type="ECO:0000256" key="3">
    <source>
        <dbReference type="ARBA" id="ARBA00022801"/>
    </source>
</evidence>
<dbReference type="Gene3D" id="1.10.1370.30">
    <property type="match status" value="1"/>
</dbReference>
<evidence type="ECO:0000256" key="4">
    <source>
        <dbReference type="ARBA" id="ARBA00022833"/>
    </source>
</evidence>
<dbReference type="InterPro" id="IPR001567">
    <property type="entry name" value="Pept_M3A_M3B_dom"/>
</dbReference>
<evidence type="ECO:0000313" key="9">
    <source>
        <dbReference type="EMBL" id="TCK83535.1"/>
    </source>
</evidence>
<dbReference type="InterPro" id="IPR045090">
    <property type="entry name" value="Pept_M3A_M3B"/>
</dbReference>
<keyword evidence="4 6" id="KW-0862">Zinc</keyword>
<dbReference type="GO" id="GO:0006508">
    <property type="term" value="P:proteolysis"/>
    <property type="evidence" value="ECO:0007669"/>
    <property type="project" value="UniProtKB-KW"/>
</dbReference>
<evidence type="ECO:0000313" key="10">
    <source>
        <dbReference type="Proteomes" id="UP000294616"/>
    </source>
</evidence>
<dbReference type="Proteomes" id="UP000294616">
    <property type="component" value="Unassembled WGS sequence"/>
</dbReference>
<reference evidence="9 10" key="1">
    <citation type="submission" date="2019-03" db="EMBL/GenBank/DDBJ databases">
        <title>Genomic Encyclopedia of Archaeal and Bacterial Type Strains, Phase II (KMG-II): from individual species to whole genera.</title>
        <authorList>
            <person name="Goeker M."/>
        </authorList>
    </citation>
    <scope>NUCLEOTIDE SEQUENCE [LARGE SCALE GENOMIC DNA]</scope>
    <source>
        <strain evidence="9 10">DSM 22554</strain>
    </source>
</reference>
<keyword evidence="10" id="KW-1185">Reference proteome</keyword>
<comment type="cofactor">
    <cofactor evidence="6">
        <name>Zn(2+)</name>
        <dbReference type="ChEBI" id="CHEBI:29105"/>
    </cofactor>
    <text evidence="6">Binds 1 zinc ion.</text>
</comment>
<dbReference type="NCBIfam" id="TIGR02289">
    <property type="entry name" value="M3_not_pepF"/>
    <property type="match status" value="1"/>
</dbReference>
<dbReference type="SUPFAM" id="SSF55486">
    <property type="entry name" value="Metalloproteases ('zincins'), catalytic domain"/>
    <property type="match status" value="1"/>
</dbReference>
<keyword evidence="5 6" id="KW-0482">Metalloprotease</keyword>
<dbReference type="AlphaFoldDB" id="A0A4R1LWJ8"/>
<dbReference type="GO" id="GO:0004222">
    <property type="term" value="F:metalloendopeptidase activity"/>
    <property type="evidence" value="ECO:0007669"/>
    <property type="project" value="InterPro"/>
</dbReference>
<evidence type="ECO:0000256" key="6">
    <source>
        <dbReference type="RuleBase" id="RU003435"/>
    </source>
</evidence>
<keyword evidence="2 6" id="KW-0479">Metal-binding</keyword>
<dbReference type="InterPro" id="IPR011976">
    <property type="entry name" value="Pept_M3B_oligopep-rel"/>
</dbReference>
<keyword evidence="3 6" id="KW-0378">Hydrolase</keyword>
<dbReference type="CDD" id="cd09606">
    <property type="entry name" value="M3B_PepF"/>
    <property type="match status" value="1"/>
</dbReference>
<protein>
    <submittedName>
        <fullName evidence="9">Oligoendopeptidase F</fullName>
    </submittedName>
</protein>
<evidence type="ECO:0000256" key="7">
    <source>
        <dbReference type="SAM" id="Coils"/>
    </source>
</evidence>
<organism evidence="9 10">
    <name type="scientific">Albibacterium bauzanense</name>
    <dbReference type="NCBI Taxonomy" id="653929"/>
    <lineage>
        <taxon>Bacteria</taxon>
        <taxon>Pseudomonadati</taxon>
        <taxon>Bacteroidota</taxon>
        <taxon>Sphingobacteriia</taxon>
        <taxon>Sphingobacteriales</taxon>
        <taxon>Sphingobacteriaceae</taxon>
        <taxon>Albibacterium</taxon>
    </lineage>
</organism>
<proteinExistence type="inferred from homology"/>
<keyword evidence="7" id="KW-0175">Coiled coil</keyword>
<gene>
    <name evidence="9" type="ORF">C8N28_2137</name>
</gene>
<dbReference type="GO" id="GO:0046872">
    <property type="term" value="F:metal ion binding"/>
    <property type="evidence" value="ECO:0007669"/>
    <property type="project" value="UniProtKB-UniRule"/>
</dbReference>
<evidence type="ECO:0000256" key="5">
    <source>
        <dbReference type="ARBA" id="ARBA00023049"/>
    </source>
</evidence>
<feature type="coiled-coil region" evidence="7">
    <location>
        <begin position="121"/>
        <end position="148"/>
    </location>
</feature>
<dbReference type="EMBL" id="SMGO01000002">
    <property type="protein sequence ID" value="TCK83535.1"/>
    <property type="molecule type" value="Genomic_DNA"/>
</dbReference>
<dbReference type="RefSeq" id="WP_132224601.1">
    <property type="nucleotide sequence ID" value="NZ_SMGO01000002.1"/>
</dbReference>
<keyword evidence="1 6" id="KW-0645">Protease</keyword>
<dbReference type="OrthoDB" id="9762795at2"/>